<dbReference type="GO" id="GO:0008478">
    <property type="term" value="F:pyridoxal kinase activity"/>
    <property type="evidence" value="ECO:0007669"/>
    <property type="project" value="UniProtKB-EC"/>
</dbReference>
<dbReference type="NCBIfam" id="TIGR00687">
    <property type="entry name" value="pyridox_kin"/>
    <property type="match status" value="1"/>
</dbReference>
<name>Q2RV45_RHORT</name>
<sequence length="291" mass="29625">MPVLSIQSHVCAGHVGNAAAVPALQALGREPIALNTVAFAHHPGRGRPAGRVTPAEELATLLAALRPLDEFRRCKALLSGYLGRPDTAEVVAEAIDSLRAITPRALVVCDPVLGDTDKGLYVDPALPGRVGALLVPRADILMPNAFELAILSGRAPPLADLGAILEAARALVGQGPRAVIVTSLPFEDGGIGDLLVTATASWLARGPLIAGVAGIKGTGDLLSALLVGHLLRDAGDPWHPQALPRALALAVAGVRLVLGATAGSGRGEMALVRCLPALASPLDPVPIAPLA</sequence>
<dbReference type="EC" id="2.7.1.35" evidence="1"/>
<dbReference type="Pfam" id="PF08543">
    <property type="entry name" value="Phos_pyr_kin"/>
    <property type="match status" value="1"/>
</dbReference>
<dbReference type="InterPro" id="IPR013749">
    <property type="entry name" value="PM/HMP-P_kinase-1"/>
</dbReference>
<evidence type="ECO:0000256" key="1">
    <source>
        <dbReference type="ARBA" id="ARBA00012104"/>
    </source>
</evidence>
<keyword evidence="8" id="KW-1185">Reference proteome</keyword>
<dbReference type="eggNOG" id="COG2240">
    <property type="taxonomic scope" value="Bacteria"/>
</dbReference>
<proteinExistence type="predicted"/>
<organism evidence="7 8">
    <name type="scientific">Rhodospirillum rubrum (strain ATCC 11170 / ATH 1.1.1 / DSM 467 / LMG 4362 / NCIMB 8255 / S1)</name>
    <dbReference type="NCBI Taxonomy" id="269796"/>
    <lineage>
        <taxon>Bacteria</taxon>
        <taxon>Pseudomonadati</taxon>
        <taxon>Pseudomonadota</taxon>
        <taxon>Alphaproteobacteria</taxon>
        <taxon>Rhodospirillales</taxon>
        <taxon>Rhodospirillaceae</taxon>
        <taxon>Rhodospirillum</taxon>
    </lineage>
</organism>
<dbReference type="PANTHER" id="PTHR10534:SF2">
    <property type="entry name" value="PYRIDOXAL KINASE"/>
    <property type="match status" value="1"/>
</dbReference>
<keyword evidence="4 7" id="KW-0418">Kinase</keyword>
<dbReference type="GO" id="GO:0009443">
    <property type="term" value="P:pyridoxal 5'-phosphate salvage"/>
    <property type="evidence" value="ECO:0007669"/>
    <property type="project" value="InterPro"/>
</dbReference>
<dbReference type="Gene3D" id="3.40.1190.20">
    <property type="match status" value="1"/>
</dbReference>
<dbReference type="RefSeq" id="WP_011388954.1">
    <property type="nucleotide sequence ID" value="NC_007643.1"/>
</dbReference>
<evidence type="ECO:0000313" key="8">
    <source>
        <dbReference type="Proteomes" id="UP000001929"/>
    </source>
</evidence>
<reference evidence="7 8" key="1">
    <citation type="journal article" date="2011" name="Stand. Genomic Sci.">
        <title>Complete genome sequence of Rhodospirillum rubrum type strain (S1).</title>
        <authorList>
            <person name="Munk A.C."/>
            <person name="Copeland A."/>
            <person name="Lucas S."/>
            <person name="Lapidus A."/>
            <person name="Del Rio T.G."/>
            <person name="Barry K."/>
            <person name="Detter J.C."/>
            <person name="Hammon N."/>
            <person name="Israni S."/>
            <person name="Pitluck S."/>
            <person name="Brettin T."/>
            <person name="Bruce D."/>
            <person name="Han C."/>
            <person name="Tapia R."/>
            <person name="Gilna P."/>
            <person name="Schmutz J."/>
            <person name="Larimer F."/>
            <person name="Land M."/>
            <person name="Kyrpides N.C."/>
            <person name="Mavromatis K."/>
            <person name="Richardson P."/>
            <person name="Rohde M."/>
            <person name="Goker M."/>
            <person name="Klenk H.P."/>
            <person name="Zhang Y."/>
            <person name="Roberts G.P."/>
            <person name="Reslewic S."/>
            <person name="Schwartz D.C."/>
        </authorList>
    </citation>
    <scope>NUCLEOTIDE SEQUENCE [LARGE SCALE GENOMIC DNA]</scope>
    <source>
        <strain evidence="8">ATCC 11170 / ATH 1.1.1 / DSM 467 / LMG 4362 / NCIMB 8255 / S1</strain>
    </source>
</reference>
<dbReference type="GO" id="GO:0005524">
    <property type="term" value="F:ATP binding"/>
    <property type="evidence" value="ECO:0007669"/>
    <property type="project" value="UniProtKB-KW"/>
</dbReference>
<dbReference type="AlphaFoldDB" id="Q2RV45"/>
<evidence type="ECO:0000256" key="2">
    <source>
        <dbReference type="ARBA" id="ARBA00022679"/>
    </source>
</evidence>
<protein>
    <recommendedName>
        <fullName evidence="1">pyridoxal kinase</fullName>
        <ecNumber evidence="1">2.7.1.35</ecNumber>
    </recommendedName>
</protein>
<keyword evidence="5" id="KW-0067">ATP-binding</keyword>
<accession>Q2RV45</accession>
<feature type="domain" description="Pyridoxamine kinase/Phosphomethylpyrimidine kinase" evidence="6">
    <location>
        <begin position="73"/>
        <end position="232"/>
    </location>
</feature>
<dbReference type="KEGG" id="rru:Rru_A1199"/>
<gene>
    <name evidence="7" type="ordered locus">Rru_A1199</name>
</gene>
<dbReference type="PATRIC" id="fig|269796.9.peg.1263"/>
<keyword evidence="3" id="KW-0547">Nucleotide-binding</keyword>
<dbReference type="GO" id="GO:0005829">
    <property type="term" value="C:cytosol"/>
    <property type="evidence" value="ECO:0007669"/>
    <property type="project" value="TreeGrafter"/>
</dbReference>
<dbReference type="HOGENOM" id="CLU_046496_3_1_5"/>
<dbReference type="PhylomeDB" id="Q2RV45"/>
<evidence type="ECO:0000256" key="3">
    <source>
        <dbReference type="ARBA" id="ARBA00022741"/>
    </source>
</evidence>
<evidence type="ECO:0000256" key="4">
    <source>
        <dbReference type="ARBA" id="ARBA00022777"/>
    </source>
</evidence>
<evidence type="ECO:0000313" key="7">
    <source>
        <dbReference type="EMBL" id="ABC22000.1"/>
    </source>
</evidence>
<dbReference type="InterPro" id="IPR029056">
    <property type="entry name" value="Ribokinase-like"/>
</dbReference>
<dbReference type="STRING" id="269796.Rru_A1199"/>
<dbReference type="EMBL" id="CP000230">
    <property type="protein sequence ID" value="ABC22000.1"/>
    <property type="molecule type" value="Genomic_DNA"/>
</dbReference>
<dbReference type="SUPFAM" id="SSF53613">
    <property type="entry name" value="Ribokinase-like"/>
    <property type="match status" value="1"/>
</dbReference>
<dbReference type="EnsemblBacteria" id="ABC22000">
    <property type="protein sequence ID" value="ABC22000"/>
    <property type="gene ID" value="Rru_A1199"/>
</dbReference>
<dbReference type="CDD" id="cd01173">
    <property type="entry name" value="pyridoxal_pyridoxamine_kinase"/>
    <property type="match status" value="1"/>
</dbReference>
<dbReference type="PANTHER" id="PTHR10534">
    <property type="entry name" value="PYRIDOXAL KINASE"/>
    <property type="match status" value="1"/>
</dbReference>
<evidence type="ECO:0000256" key="5">
    <source>
        <dbReference type="ARBA" id="ARBA00022840"/>
    </source>
</evidence>
<dbReference type="InterPro" id="IPR004625">
    <property type="entry name" value="PyrdxlKinase"/>
</dbReference>
<dbReference type="Proteomes" id="UP000001929">
    <property type="component" value="Chromosome"/>
</dbReference>
<keyword evidence="2 7" id="KW-0808">Transferase</keyword>
<evidence type="ECO:0000259" key="6">
    <source>
        <dbReference type="Pfam" id="PF08543"/>
    </source>
</evidence>